<evidence type="ECO:0000313" key="1">
    <source>
        <dbReference type="EMBL" id="QHZ59738.1"/>
    </source>
</evidence>
<keyword evidence="2" id="KW-1185">Reference proteome</keyword>
<dbReference type="EMBL" id="MN877442">
    <property type="protein sequence ID" value="QHZ59738.1"/>
    <property type="molecule type" value="Genomic_DNA"/>
</dbReference>
<dbReference type="GeneID" id="55626437"/>
<accession>A0A6C0R0Q7</accession>
<dbReference type="RefSeq" id="YP_009855697.1">
    <property type="nucleotide sequence ID" value="NC_048847.1"/>
</dbReference>
<reference evidence="1 2" key="1">
    <citation type="submission" date="2019-12" db="EMBL/GenBank/DDBJ databases">
        <title>Alteromonas phage V22 represents a new genus of marine bacteriophages that requires a novel tail fiber chaperone for host recognition.</title>
        <authorList>
            <person name="Gonzalez-Serrano R."/>
            <person name="Dunne M."/>
            <person name="Rosselli R."/>
            <person name="Martin-Cuadrado A.-B."/>
            <person name="Grosboillot V."/>
            <person name="Zinsli L."/>
            <person name="Roda-Garcia J.J."/>
            <person name="Loessner M.J."/>
            <person name="Rodriguez-Valera F."/>
        </authorList>
    </citation>
    <scope>NUCLEOTIDE SEQUENCE [LARGE SCALE GENOMIC DNA]</scope>
</reference>
<protein>
    <submittedName>
        <fullName evidence="1">Tape measure chaperone</fullName>
    </submittedName>
</protein>
<dbReference type="Pfam" id="PF21822">
    <property type="entry name" value="Phage_TAC_15"/>
    <property type="match status" value="1"/>
</dbReference>
<dbReference type="InterPro" id="IPR049156">
    <property type="entry name" value="Phage_chap_TAC_15-like"/>
</dbReference>
<sequence length="152" mass="17136">MLPKYSDTTVNGKSIRIKLLPALTVGIPTARRLLNIIAPAVGGTLDGLRHDDFIHGAPKTFSEMALVVCKQLEEAEVHQIMFTLLEHMEVNNKVVNLDEYFMGNYGEMIEILEFALRENFQSFFTGNGMKERFHKVVGMIMSGQTQEESSQE</sequence>
<dbReference type="KEGG" id="vg:55626437"/>
<organism evidence="1 2">
    <name type="scientific">Alteromonas phage vB_AmeM_PT11-V22</name>
    <dbReference type="NCBI Taxonomy" id="2704031"/>
    <lineage>
        <taxon>Viruses</taxon>
        <taxon>Duplodnaviria</taxon>
        <taxon>Heunggongvirae</taxon>
        <taxon>Uroviricota</taxon>
        <taxon>Caudoviricetes</taxon>
        <taxon>Myoalterovirus</taxon>
        <taxon>Myoalterovirus PT11V22</taxon>
    </lineage>
</organism>
<dbReference type="Proteomes" id="UP000479357">
    <property type="component" value="Segment"/>
</dbReference>
<name>A0A6C0R0Q7_9CAUD</name>
<proteinExistence type="predicted"/>
<evidence type="ECO:0000313" key="2">
    <source>
        <dbReference type="Proteomes" id="UP000479357"/>
    </source>
</evidence>